<dbReference type="Pfam" id="PF23663">
    <property type="entry name" value="Znf_SCAND3"/>
    <property type="match status" value="1"/>
</dbReference>
<evidence type="ECO:0000313" key="2">
    <source>
        <dbReference type="EMBL" id="GFY54215.1"/>
    </source>
</evidence>
<protein>
    <recommendedName>
        <fullName evidence="1">SCAN domain-containing protein</fullName>
    </recommendedName>
</protein>
<name>A0A8X6XIE3_9ARAC</name>
<comment type="caution">
    <text evidence="2">The sequence shown here is derived from an EMBL/GenBank/DDBJ whole genome shotgun (WGS) entry which is preliminary data.</text>
</comment>
<organism evidence="2 3">
    <name type="scientific">Trichonephila inaurata madagascariensis</name>
    <dbReference type="NCBI Taxonomy" id="2747483"/>
    <lineage>
        <taxon>Eukaryota</taxon>
        <taxon>Metazoa</taxon>
        <taxon>Ecdysozoa</taxon>
        <taxon>Arthropoda</taxon>
        <taxon>Chelicerata</taxon>
        <taxon>Arachnida</taxon>
        <taxon>Araneae</taxon>
        <taxon>Araneomorphae</taxon>
        <taxon>Entelegynae</taxon>
        <taxon>Araneoidea</taxon>
        <taxon>Nephilidae</taxon>
        <taxon>Trichonephila</taxon>
        <taxon>Trichonephila inaurata</taxon>
    </lineage>
</organism>
<sequence length="105" mass="11960">MDKGETINIMKEKEPVSKNVEEIRVDSKEDMLIEDIAISDTCCVCLKETSDTPACKKCRKKIHTFCGHASKDDEMDILCTLCYITENAIEGKIISKSIWKFKPKK</sequence>
<dbReference type="InterPro" id="IPR057560">
    <property type="entry name" value="Znf_SCAND3"/>
</dbReference>
<dbReference type="EMBL" id="BMAV01009770">
    <property type="protein sequence ID" value="GFY54215.1"/>
    <property type="molecule type" value="Genomic_DNA"/>
</dbReference>
<evidence type="ECO:0000259" key="1">
    <source>
        <dbReference type="Pfam" id="PF23663"/>
    </source>
</evidence>
<reference evidence="2" key="1">
    <citation type="submission" date="2020-08" db="EMBL/GenBank/DDBJ databases">
        <title>Multicomponent nature underlies the extraordinary mechanical properties of spider dragline silk.</title>
        <authorList>
            <person name="Kono N."/>
            <person name="Nakamura H."/>
            <person name="Mori M."/>
            <person name="Yoshida Y."/>
            <person name="Ohtoshi R."/>
            <person name="Malay A.D."/>
            <person name="Moran D.A.P."/>
            <person name="Tomita M."/>
            <person name="Numata K."/>
            <person name="Arakawa K."/>
        </authorList>
    </citation>
    <scope>NUCLEOTIDE SEQUENCE</scope>
</reference>
<gene>
    <name evidence="2" type="primary">AVEN_199299_1</name>
    <name evidence="2" type="ORF">TNIN_49791</name>
</gene>
<dbReference type="Proteomes" id="UP000886998">
    <property type="component" value="Unassembled WGS sequence"/>
</dbReference>
<dbReference type="OrthoDB" id="6780411at2759"/>
<dbReference type="SUPFAM" id="SSF57903">
    <property type="entry name" value="FYVE/PHD zinc finger"/>
    <property type="match status" value="1"/>
</dbReference>
<keyword evidence="3" id="KW-1185">Reference proteome</keyword>
<dbReference type="InterPro" id="IPR011011">
    <property type="entry name" value="Znf_FYVE_PHD"/>
</dbReference>
<accession>A0A8X6XIE3</accession>
<dbReference type="AlphaFoldDB" id="A0A8X6XIE3"/>
<evidence type="ECO:0000313" key="3">
    <source>
        <dbReference type="Proteomes" id="UP000886998"/>
    </source>
</evidence>
<feature type="domain" description="SCAN" evidence="1">
    <location>
        <begin position="51"/>
        <end position="88"/>
    </location>
</feature>
<proteinExistence type="predicted"/>